<comment type="caution">
    <text evidence="1">The sequence shown here is derived from an EMBL/GenBank/DDBJ whole genome shotgun (WGS) entry which is preliminary data.</text>
</comment>
<accession>A0ACB8T7D8</accession>
<organism evidence="1 2">
    <name type="scientific">Artomyces pyxidatus</name>
    <dbReference type="NCBI Taxonomy" id="48021"/>
    <lineage>
        <taxon>Eukaryota</taxon>
        <taxon>Fungi</taxon>
        <taxon>Dikarya</taxon>
        <taxon>Basidiomycota</taxon>
        <taxon>Agaricomycotina</taxon>
        <taxon>Agaricomycetes</taxon>
        <taxon>Russulales</taxon>
        <taxon>Auriscalpiaceae</taxon>
        <taxon>Artomyces</taxon>
    </lineage>
</organism>
<gene>
    <name evidence="1" type="ORF">BV25DRAFT_1779127</name>
</gene>
<dbReference type="EMBL" id="MU277201">
    <property type="protein sequence ID" value="KAI0063870.1"/>
    <property type="molecule type" value="Genomic_DNA"/>
</dbReference>
<keyword evidence="2" id="KW-1185">Reference proteome</keyword>
<protein>
    <submittedName>
        <fullName evidence="1">Uncharacterized protein</fullName>
    </submittedName>
</protein>
<evidence type="ECO:0000313" key="2">
    <source>
        <dbReference type="Proteomes" id="UP000814140"/>
    </source>
</evidence>
<feature type="non-terminal residue" evidence="1">
    <location>
        <position position="1"/>
    </location>
</feature>
<sequence>QFLNNEHPSFETHVSRLRREALVPVLIGAKLHRADRGPQEMEELSRTLLILFKPWRSIKDLKSPNETWTEAYSHQDFPSSAKRIISNIFVEHECKDARERIDTERRT</sequence>
<reference evidence="1" key="2">
    <citation type="journal article" date="2022" name="New Phytol.">
        <title>Evolutionary transition to the ectomycorrhizal habit in the genomes of a hyperdiverse lineage of mushroom-forming fungi.</title>
        <authorList>
            <person name="Looney B."/>
            <person name="Miyauchi S."/>
            <person name="Morin E."/>
            <person name="Drula E."/>
            <person name="Courty P.E."/>
            <person name="Kohler A."/>
            <person name="Kuo A."/>
            <person name="LaButti K."/>
            <person name="Pangilinan J."/>
            <person name="Lipzen A."/>
            <person name="Riley R."/>
            <person name="Andreopoulos W."/>
            <person name="He G."/>
            <person name="Johnson J."/>
            <person name="Nolan M."/>
            <person name="Tritt A."/>
            <person name="Barry K.W."/>
            <person name="Grigoriev I.V."/>
            <person name="Nagy L.G."/>
            <person name="Hibbett D."/>
            <person name="Henrissat B."/>
            <person name="Matheny P.B."/>
            <person name="Labbe J."/>
            <person name="Martin F.M."/>
        </authorList>
    </citation>
    <scope>NUCLEOTIDE SEQUENCE</scope>
    <source>
        <strain evidence="1">HHB10654</strain>
    </source>
</reference>
<reference evidence="1" key="1">
    <citation type="submission" date="2021-03" db="EMBL/GenBank/DDBJ databases">
        <authorList>
            <consortium name="DOE Joint Genome Institute"/>
            <person name="Ahrendt S."/>
            <person name="Looney B.P."/>
            <person name="Miyauchi S."/>
            <person name="Morin E."/>
            <person name="Drula E."/>
            <person name="Courty P.E."/>
            <person name="Chicoki N."/>
            <person name="Fauchery L."/>
            <person name="Kohler A."/>
            <person name="Kuo A."/>
            <person name="Labutti K."/>
            <person name="Pangilinan J."/>
            <person name="Lipzen A."/>
            <person name="Riley R."/>
            <person name="Andreopoulos W."/>
            <person name="He G."/>
            <person name="Johnson J."/>
            <person name="Barry K.W."/>
            <person name="Grigoriev I.V."/>
            <person name="Nagy L."/>
            <person name="Hibbett D."/>
            <person name="Henrissat B."/>
            <person name="Matheny P.B."/>
            <person name="Labbe J."/>
            <person name="Martin F."/>
        </authorList>
    </citation>
    <scope>NUCLEOTIDE SEQUENCE</scope>
    <source>
        <strain evidence="1">HHB10654</strain>
    </source>
</reference>
<feature type="non-terminal residue" evidence="1">
    <location>
        <position position="107"/>
    </location>
</feature>
<name>A0ACB8T7D8_9AGAM</name>
<dbReference type="Proteomes" id="UP000814140">
    <property type="component" value="Unassembled WGS sequence"/>
</dbReference>
<proteinExistence type="predicted"/>
<evidence type="ECO:0000313" key="1">
    <source>
        <dbReference type="EMBL" id="KAI0063870.1"/>
    </source>
</evidence>